<evidence type="ECO:0000256" key="1">
    <source>
        <dbReference type="ARBA" id="ARBA00022729"/>
    </source>
</evidence>
<dbReference type="Gene3D" id="3.30.1330.60">
    <property type="entry name" value="OmpA-like domain"/>
    <property type="match status" value="1"/>
</dbReference>
<dbReference type="PANTHER" id="PTHR30329">
    <property type="entry name" value="STATOR ELEMENT OF FLAGELLAR MOTOR COMPLEX"/>
    <property type="match status" value="1"/>
</dbReference>
<dbReference type="Pfam" id="PF04355">
    <property type="entry name" value="BamE"/>
    <property type="match status" value="1"/>
</dbReference>
<comment type="caution">
    <text evidence="4">The sequence shown here is derived from an EMBL/GenBank/DDBJ whole genome shotgun (WGS) entry which is preliminary data.</text>
</comment>
<sequence length="268" mass="30170">MTGCVGTKYLSEGITDEGHVEPENISFPELEDAWQTEGQFPNSENLSKIKPGIAKDELYQLIGRPHFSEAQHAREWDYIMKFYQPDNSVKICQYKVIFDTDFKGQEFYWKPADCPPQKPVVVPAQPPSAPIVTVAPAPLKERINLGADALFKFDKWQPENILPQGRAELDALATKLREYQTMGDARIVITGHTDRKGDDMYNMNLSQLRAQTVRAYLVNQGVNPSSMLAVGAGESQPVKECSTNLTRQQEIDCLQPNRRVTLDVIVTQ</sequence>
<feature type="domain" description="OmpA-like" evidence="3">
    <location>
        <begin position="138"/>
        <end position="268"/>
    </location>
</feature>
<dbReference type="AlphaFoldDB" id="A0A1B6NPD9"/>
<organism evidence="4">
    <name type="scientific">marine sediment metagenome</name>
    <dbReference type="NCBI Taxonomy" id="412755"/>
    <lineage>
        <taxon>unclassified sequences</taxon>
        <taxon>metagenomes</taxon>
        <taxon>ecological metagenomes</taxon>
    </lineage>
</organism>
<proteinExistence type="predicted"/>
<dbReference type="InterPro" id="IPR007450">
    <property type="entry name" value="BamE_dom"/>
</dbReference>
<dbReference type="EMBL" id="AYSL01001942">
    <property type="protein sequence ID" value="KTF05188.1"/>
    <property type="molecule type" value="Genomic_DNA"/>
</dbReference>
<accession>A0A1B6NPD9</accession>
<dbReference type="SUPFAM" id="SSF103088">
    <property type="entry name" value="OmpA-like"/>
    <property type="match status" value="1"/>
</dbReference>
<reference evidence="4" key="1">
    <citation type="submission" date="2013-11" db="EMBL/GenBank/DDBJ databases">
        <title>Microbial diversity, functional groups and degradation webs in Northern and Southern Mediterranean and Red Sea marine crude oil polluted sites.</title>
        <authorList>
            <person name="Daffonchio D."/>
            <person name="Mapelli F."/>
            <person name="Ferrer M."/>
            <person name="Richter M."/>
            <person name="Cherif A."/>
            <person name="Malkawi H.I."/>
            <person name="Yakimov M.M."/>
            <person name="Abdel-Fattah Y.R."/>
            <person name="Blaghen M."/>
            <person name="Golyshin P.N."/>
            <person name="Kalogerakis N."/>
            <person name="Boon N."/>
            <person name="Magagnini M."/>
            <person name="Fava F."/>
        </authorList>
    </citation>
    <scope>NUCLEOTIDE SEQUENCE</scope>
</reference>
<keyword evidence="1" id="KW-0732">Signal</keyword>
<dbReference type="InterPro" id="IPR006665">
    <property type="entry name" value="OmpA-like"/>
</dbReference>
<gene>
    <name evidence="4" type="ORF">MGSAQ_003316</name>
</gene>
<evidence type="ECO:0000259" key="3">
    <source>
        <dbReference type="PROSITE" id="PS51123"/>
    </source>
</evidence>
<evidence type="ECO:0000313" key="4">
    <source>
        <dbReference type="EMBL" id="KTF05188.1"/>
    </source>
</evidence>
<dbReference type="CDD" id="cd07185">
    <property type="entry name" value="OmpA_C-like"/>
    <property type="match status" value="1"/>
</dbReference>
<dbReference type="Pfam" id="PF00691">
    <property type="entry name" value="OmpA"/>
    <property type="match status" value="1"/>
</dbReference>
<protein>
    <submittedName>
        <fullName evidence="4">OmpA/MotB domain protein</fullName>
    </submittedName>
</protein>
<keyword evidence="2" id="KW-0472">Membrane</keyword>
<name>A0A1B6NPD9_9ZZZZ</name>
<dbReference type="InterPro" id="IPR036737">
    <property type="entry name" value="OmpA-like_sf"/>
</dbReference>
<dbReference type="PROSITE" id="PS51123">
    <property type="entry name" value="OMPA_2"/>
    <property type="match status" value="1"/>
</dbReference>
<dbReference type="GO" id="GO:0019867">
    <property type="term" value="C:outer membrane"/>
    <property type="evidence" value="ECO:0007669"/>
    <property type="project" value="InterPro"/>
</dbReference>
<dbReference type="InterPro" id="IPR037873">
    <property type="entry name" value="BamE-like"/>
</dbReference>
<dbReference type="PANTHER" id="PTHR30329:SF21">
    <property type="entry name" value="LIPOPROTEIN YIAD-RELATED"/>
    <property type="match status" value="1"/>
</dbReference>
<dbReference type="InterPro" id="IPR050330">
    <property type="entry name" value="Bact_OuterMem_StrucFunc"/>
</dbReference>
<dbReference type="Gene3D" id="3.30.1450.10">
    <property type="match status" value="1"/>
</dbReference>
<evidence type="ECO:0000256" key="2">
    <source>
        <dbReference type="ARBA" id="ARBA00023136"/>
    </source>
</evidence>